<evidence type="ECO:0000313" key="2">
    <source>
        <dbReference type="Proteomes" id="UP000799771"/>
    </source>
</evidence>
<dbReference type="AlphaFoldDB" id="A0A6A6A5Z2"/>
<name>A0A6A6A5Z2_9PLEO</name>
<gene>
    <name evidence="1" type="ORF">P153DRAFT_83760</name>
</gene>
<dbReference type="Proteomes" id="UP000799771">
    <property type="component" value="Unassembled WGS sequence"/>
</dbReference>
<accession>A0A6A6A5Z2</accession>
<reference evidence="1" key="1">
    <citation type="journal article" date="2020" name="Stud. Mycol.">
        <title>101 Dothideomycetes genomes: a test case for predicting lifestyles and emergence of pathogens.</title>
        <authorList>
            <person name="Haridas S."/>
            <person name="Albert R."/>
            <person name="Binder M."/>
            <person name="Bloem J."/>
            <person name="Labutti K."/>
            <person name="Salamov A."/>
            <person name="Andreopoulos B."/>
            <person name="Baker S."/>
            <person name="Barry K."/>
            <person name="Bills G."/>
            <person name="Bluhm B."/>
            <person name="Cannon C."/>
            <person name="Castanera R."/>
            <person name="Culley D."/>
            <person name="Daum C."/>
            <person name="Ezra D."/>
            <person name="Gonzalez J."/>
            <person name="Henrissat B."/>
            <person name="Kuo A."/>
            <person name="Liang C."/>
            <person name="Lipzen A."/>
            <person name="Lutzoni F."/>
            <person name="Magnuson J."/>
            <person name="Mondo S."/>
            <person name="Nolan M."/>
            <person name="Ohm R."/>
            <person name="Pangilinan J."/>
            <person name="Park H.-J."/>
            <person name="Ramirez L."/>
            <person name="Alfaro M."/>
            <person name="Sun H."/>
            <person name="Tritt A."/>
            <person name="Yoshinaga Y."/>
            <person name="Zwiers L.-H."/>
            <person name="Turgeon B."/>
            <person name="Goodwin S."/>
            <person name="Spatafora J."/>
            <person name="Crous P."/>
            <person name="Grigoriev I."/>
        </authorList>
    </citation>
    <scope>NUCLEOTIDE SEQUENCE</scope>
    <source>
        <strain evidence="1">CBS 119687</strain>
    </source>
</reference>
<dbReference type="RefSeq" id="XP_033520423.1">
    <property type="nucleotide sequence ID" value="XM_033673439.1"/>
</dbReference>
<evidence type="ECO:0000313" key="1">
    <source>
        <dbReference type="EMBL" id="KAF2126031.1"/>
    </source>
</evidence>
<dbReference type="GeneID" id="54413871"/>
<organism evidence="1 2">
    <name type="scientific">Dothidotthia symphoricarpi CBS 119687</name>
    <dbReference type="NCBI Taxonomy" id="1392245"/>
    <lineage>
        <taxon>Eukaryota</taxon>
        <taxon>Fungi</taxon>
        <taxon>Dikarya</taxon>
        <taxon>Ascomycota</taxon>
        <taxon>Pezizomycotina</taxon>
        <taxon>Dothideomycetes</taxon>
        <taxon>Pleosporomycetidae</taxon>
        <taxon>Pleosporales</taxon>
        <taxon>Dothidotthiaceae</taxon>
        <taxon>Dothidotthia</taxon>
    </lineage>
</organism>
<sequence>MSSYHSFNIQRSIRCHPISNAVLRRTSSPHLIPHISIRHLHRFQNNTQQHFPTLSSTTQQITPQQHNKPANSPPWLITHSNTDAQIPNPMVIFTYPTSVCILNPPSSAPSTGVCGSPPSLPHPPVTHIHIHIHIHIHPSIHPPKQPTPPHGAHI</sequence>
<protein>
    <submittedName>
        <fullName evidence="1">Uncharacterized protein</fullName>
    </submittedName>
</protein>
<keyword evidence="2" id="KW-1185">Reference proteome</keyword>
<proteinExistence type="predicted"/>
<dbReference type="EMBL" id="ML977514">
    <property type="protein sequence ID" value="KAF2126031.1"/>
    <property type="molecule type" value="Genomic_DNA"/>
</dbReference>